<evidence type="ECO:0000256" key="4">
    <source>
        <dbReference type="ARBA" id="ARBA00023015"/>
    </source>
</evidence>
<evidence type="ECO:0000256" key="3">
    <source>
        <dbReference type="ARBA" id="ARBA00022737"/>
    </source>
</evidence>
<evidence type="ECO:0000256" key="1">
    <source>
        <dbReference type="ARBA" id="ARBA00010857"/>
    </source>
</evidence>
<keyword evidence="4" id="KW-0805">Transcription regulation</keyword>
<gene>
    <name evidence="10" type="primary">TfIIB</name>
    <name evidence="10" type="ORF">GZH46_00522</name>
</gene>
<feature type="non-terminal residue" evidence="10">
    <location>
        <position position="1"/>
    </location>
</feature>
<reference evidence="10 11" key="1">
    <citation type="submission" date="2020-10" db="EMBL/GenBank/DDBJ databases">
        <authorList>
            <person name="Klimov P.B."/>
            <person name="Dyachkov S.M."/>
            <person name="Chetverikov P.E."/>
        </authorList>
    </citation>
    <scope>NUCLEOTIDE SEQUENCE [LARGE SCALE GENOMIC DNA]</scope>
    <source>
        <strain evidence="10">BMOC 18-1129-001#AD2665</strain>
        <tissue evidence="10">Entire mites</tissue>
    </source>
</reference>
<dbReference type="SUPFAM" id="SSF47954">
    <property type="entry name" value="Cyclin-like"/>
    <property type="match status" value="2"/>
</dbReference>
<dbReference type="CDD" id="cd20552">
    <property type="entry name" value="CYCLIN_TFIIB_rpt2"/>
    <property type="match status" value="1"/>
</dbReference>
<keyword evidence="11" id="KW-1185">Reference proteome</keyword>
<dbReference type="InterPro" id="IPR013763">
    <property type="entry name" value="Cyclin-like_dom"/>
</dbReference>
<evidence type="ECO:0000256" key="8">
    <source>
        <dbReference type="SAM" id="MobiDB-lite"/>
    </source>
</evidence>
<name>A0ABQ7SC33_9ACAR</name>
<evidence type="ECO:0000256" key="5">
    <source>
        <dbReference type="ARBA" id="ARBA00023163"/>
    </source>
</evidence>
<accession>A0ABQ7SC33</accession>
<feature type="compositionally biased region" description="Polar residues" evidence="8">
    <location>
        <begin position="97"/>
        <end position="108"/>
    </location>
</feature>
<keyword evidence="7" id="KW-0863">Zinc-finger</keyword>
<keyword evidence="5" id="KW-0804">Transcription</keyword>
<dbReference type="InterPro" id="IPR013137">
    <property type="entry name" value="Znf_TFIIB"/>
</dbReference>
<dbReference type="Gene3D" id="1.10.472.10">
    <property type="entry name" value="Cyclin-like"/>
    <property type="match status" value="2"/>
</dbReference>
<dbReference type="Pfam" id="PF08271">
    <property type="entry name" value="Zn_Ribbon_TF"/>
    <property type="match status" value="1"/>
</dbReference>
<evidence type="ECO:0000313" key="11">
    <source>
        <dbReference type="Proteomes" id="UP000825002"/>
    </source>
</evidence>
<dbReference type="InterPro" id="IPR013150">
    <property type="entry name" value="TFIIB_cyclin"/>
</dbReference>
<feature type="domain" description="TFIIB-type" evidence="9">
    <location>
        <begin position="8"/>
        <end position="39"/>
    </location>
</feature>
<dbReference type="CDD" id="cd20551">
    <property type="entry name" value="CYCLIN_TFIIB_rpt1"/>
    <property type="match status" value="1"/>
</dbReference>
<dbReference type="Gene3D" id="2.20.25.10">
    <property type="match status" value="1"/>
</dbReference>
<evidence type="ECO:0000256" key="2">
    <source>
        <dbReference type="ARBA" id="ARBA00013932"/>
    </source>
</evidence>
<organism evidence="10 11">
    <name type="scientific">Fragariocoptes setiger</name>
    <dbReference type="NCBI Taxonomy" id="1670756"/>
    <lineage>
        <taxon>Eukaryota</taxon>
        <taxon>Metazoa</taxon>
        <taxon>Ecdysozoa</taxon>
        <taxon>Arthropoda</taxon>
        <taxon>Chelicerata</taxon>
        <taxon>Arachnida</taxon>
        <taxon>Acari</taxon>
        <taxon>Acariformes</taxon>
        <taxon>Trombidiformes</taxon>
        <taxon>Prostigmata</taxon>
        <taxon>Eupodina</taxon>
        <taxon>Eriophyoidea</taxon>
        <taxon>Phytoptidae</taxon>
        <taxon>Fragariocoptes</taxon>
    </lineage>
</organism>
<dbReference type="Proteomes" id="UP000825002">
    <property type="component" value="Unassembled WGS sequence"/>
</dbReference>
<dbReference type="SMART" id="SM00385">
    <property type="entry name" value="CYCLIN"/>
    <property type="match status" value="2"/>
</dbReference>
<comment type="caution">
    <text evidence="10">The sequence shown here is derived from an EMBL/GenBank/DDBJ whole genome shotgun (WGS) entry which is preliminary data.</text>
</comment>
<proteinExistence type="inferred from homology"/>
<evidence type="ECO:0000256" key="6">
    <source>
        <dbReference type="ARBA" id="ARBA00031706"/>
    </source>
</evidence>
<feature type="region of interest" description="Disordered" evidence="8">
    <location>
        <begin position="85"/>
        <end position="108"/>
    </location>
</feature>
<evidence type="ECO:0000256" key="7">
    <source>
        <dbReference type="PROSITE-ProRule" id="PRU00469"/>
    </source>
</evidence>
<keyword evidence="7" id="KW-0479">Metal-binding</keyword>
<dbReference type="SUPFAM" id="SSF57783">
    <property type="entry name" value="Zinc beta-ribbon"/>
    <property type="match status" value="1"/>
</dbReference>
<dbReference type="PROSITE" id="PS00782">
    <property type="entry name" value="TFIIB"/>
    <property type="match status" value="2"/>
</dbReference>
<evidence type="ECO:0000259" key="9">
    <source>
        <dbReference type="PROSITE" id="PS51134"/>
    </source>
</evidence>
<dbReference type="InterPro" id="IPR023486">
    <property type="entry name" value="TFIIB_CS"/>
</dbReference>
<dbReference type="Pfam" id="PF00382">
    <property type="entry name" value="TFIIB"/>
    <property type="match status" value="2"/>
</dbReference>
<evidence type="ECO:0000313" key="10">
    <source>
        <dbReference type="EMBL" id="KAG9510921.1"/>
    </source>
</evidence>
<keyword evidence="7" id="KW-0862">Zinc</keyword>
<dbReference type="PANTHER" id="PTHR11618:SF13">
    <property type="entry name" value="TRANSCRIPTION INITIATION FACTOR IIB"/>
    <property type="match status" value="1"/>
</dbReference>
<dbReference type="InterPro" id="IPR000812">
    <property type="entry name" value="TFIIB"/>
</dbReference>
<comment type="similarity">
    <text evidence="1">Belongs to the TFIIB family.</text>
</comment>
<dbReference type="EMBL" id="JAIFTH010000054">
    <property type="protein sequence ID" value="KAG9510921.1"/>
    <property type="molecule type" value="Genomic_DNA"/>
</dbReference>
<sequence>MNMGSRGATVCCPRHPTANLIEDHRAGDMICPECGLVVGDRVVDVGSEWRTFSNERGNTDPSRVGAAENPLMGGNDLSTMIGRPTGSAGLDEVGNPRYSNRRTMSSSDRTLQTAYRDISNMADRLGMPRMLVDRASETFKKVHESKALRGRSNQAIAAASLYIACRQEGVPRTLAEIRSASDVLKRDVGRCFKLIMGLLGTSVDMISTSDYMSRFCSNLGLPTYVQRAACIISERATQRDINAGRSPVSLAAAAIYMASQASDVKKSQKEISDVAGVAEQTIRQAYKAMFPRAGELFPDDFRFHTPIEELPQS</sequence>
<dbReference type="InterPro" id="IPR036915">
    <property type="entry name" value="Cyclin-like_sf"/>
</dbReference>
<dbReference type="PROSITE" id="PS51134">
    <property type="entry name" value="ZF_TFIIB"/>
    <property type="match status" value="1"/>
</dbReference>
<dbReference type="PRINTS" id="PR00685">
    <property type="entry name" value="TIFACTORIIB"/>
</dbReference>
<keyword evidence="3" id="KW-0677">Repeat</keyword>
<protein>
    <recommendedName>
        <fullName evidence="2">Transcription initiation factor IIB</fullName>
    </recommendedName>
    <alternativeName>
        <fullName evidence="6">General transcription factor TFIIB</fullName>
    </alternativeName>
</protein>
<dbReference type="PANTHER" id="PTHR11618">
    <property type="entry name" value="TRANSCRIPTION INITIATION FACTOR IIB-RELATED"/>
    <property type="match status" value="1"/>
</dbReference>